<sequence>MAEELKFNILAECTKCDGISYIRESDIDSYKHCPYGECDSTKFIFYKKMERK</sequence>
<proteinExistence type="predicted"/>
<accession>A0A0F9I6B0</accession>
<evidence type="ECO:0000313" key="1">
    <source>
        <dbReference type="EMBL" id="KKM15189.1"/>
    </source>
</evidence>
<reference evidence="1" key="1">
    <citation type="journal article" date="2015" name="Nature">
        <title>Complex archaea that bridge the gap between prokaryotes and eukaryotes.</title>
        <authorList>
            <person name="Spang A."/>
            <person name="Saw J.H."/>
            <person name="Jorgensen S.L."/>
            <person name="Zaremba-Niedzwiedzka K."/>
            <person name="Martijn J."/>
            <person name="Lind A.E."/>
            <person name="van Eijk R."/>
            <person name="Schleper C."/>
            <person name="Guy L."/>
            <person name="Ettema T.J."/>
        </authorList>
    </citation>
    <scope>NUCLEOTIDE SEQUENCE</scope>
</reference>
<dbReference type="EMBL" id="LAZR01014965">
    <property type="protein sequence ID" value="KKM15189.1"/>
    <property type="molecule type" value="Genomic_DNA"/>
</dbReference>
<organism evidence="1">
    <name type="scientific">marine sediment metagenome</name>
    <dbReference type="NCBI Taxonomy" id="412755"/>
    <lineage>
        <taxon>unclassified sequences</taxon>
        <taxon>metagenomes</taxon>
        <taxon>ecological metagenomes</taxon>
    </lineage>
</organism>
<dbReference type="AlphaFoldDB" id="A0A0F9I6B0"/>
<protein>
    <submittedName>
        <fullName evidence="1">Uncharacterized protein</fullName>
    </submittedName>
</protein>
<gene>
    <name evidence="1" type="ORF">LCGC14_1698590</name>
</gene>
<name>A0A0F9I6B0_9ZZZZ</name>
<comment type="caution">
    <text evidence="1">The sequence shown here is derived from an EMBL/GenBank/DDBJ whole genome shotgun (WGS) entry which is preliminary data.</text>
</comment>